<evidence type="ECO:0000313" key="4">
    <source>
        <dbReference type="EMBL" id="GAH43691.1"/>
    </source>
</evidence>
<evidence type="ECO:0008006" key="5">
    <source>
        <dbReference type="Google" id="ProtNLM"/>
    </source>
</evidence>
<dbReference type="InterPro" id="IPR001207">
    <property type="entry name" value="Transposase_mutator"/>
</dbReference>
<sequence length="363" mass="40233">MQKKLYQITDKVNSRKIAEFLSKDGQLLLPFLDLICNTEQAVDELIDVVGKAAIESVLLLSAQQIAGPKQPGRITGDIGWHGRQFGVVSLSERKLRIEKPRLRKKGKGPGKEVAIPAYDAMVMNSRLGSRILEILMRGVSTRKYKEILPEMVDTVGVSKSQISREFIAASEKHLKQLCERQFDNSNILAIYIDGIQFGDCHVIVALGVDSGGCKHVLGLREGSSENSRVATDLLNDLVGRGVKPDRLRLFVIDGSKALRCAIDAVYGSKNPVQRCRNHKIRNVLGYLPDEQKEQAKCAMKAAFSMEADKGKKKLNQLAKWLEQEYPSASSSLLEGIDEMFTINKLGIPKTLRRCLGSTNVIES</sequence>
<protein>
    <recommendedName>
        <fullName evidence="5">Mutator family transposase</fullName>
    </recommendedName>
</protein>
<name>X1FDG8_9ZZZZ</name>
<keyword evidence="3" id="KW-0233">DNA recombination</keyword>
<evidence type="ECO:0000256" key="2">
    <source>
        <dbReference type="ARBA" id="ARBA00023125"/>
    </source>
</evidence>
<organism evidence="4">
    <name type="scientific">marine sediment metagenome</name>
    <dbReference type="NCBI Taxonomy" id="412755"/>
    <lineage>
        <taxon>unclassified sequences</taxon>
        <taxon>metagenomes</taxon>
        <taxon>ecological metagenomes</taxon>
    </lineage>
</organism>
<dbReference type="EMBL" id="BARU01007293">
    <property type="protein sequence ID" value="GAH43691.1"/>
    <property type="molecule type" value="Genomic_DNA"/>
</dbReference>
<comment type="caution">
    <text evidence="4">The sequence shown here is derived from an EMBL/GenBank/DDBJ whole genome shotgun (WGS) entry which is preliminary data.</text>
</comment>
<keyword evidence="1" id="KW-0815">Transposition</keyword>
<gene>
    <name evidence="4" type="ORF">S03H2_14375</name>
</gene>
<dbReference type="PANTHER" id="PTHR33217:SF7">
    <property type="entry name" value="TRANSPOSASE FOR INSERTION SEQUENCE ELEMENT IS1081"/>
    <property type="match status" value="1"/>
</dbReference>
<reference evidence="4" key="1">
    <citation type="journal article" date="2014" name="Front. Microbiol.">
        <title>High frequency of phylogenetically diverse reductive dehalogenase-homologous genes in deep subseafloor sedimentary metagenomes.</title>
        <authorList>
            <person name="Kawai M."/>
            <person name="Futagami T."/>
            <person name="Toyoda A."/>
            <person name="Takaki Y."/>
            <person name="Nishi S."/>
            <person name="Hori S."/>
            <person name="Arai W."/>
            <person name="Tsubouchi T."/>
            <person name="Morono Y."/>
            <person name="Uchiyama I."/>
            <person name="Ito T."/>
            <person name="Fujiyama A."/>
            <person name="Inagaki F."/>
            <person name="Takami H."/>
        </authorList>
    </citation>
    <scope>NUCLEOTIDE SEQUENCE</scope>
    <source>
        <strain evidence="4">Expedition CK06-06</strain>
    </source>
</reference>
<dbReference type="GO" id="GO:0006313">
    <property type="term" value="P:DNA transposition"/>
    <property type="evidence" value="ECO:0007669"/>
    <property type="project" value="InterPro"/>
</dbReference>
<evidence type="ECO:0000256" key="3">
    <source>
        <dbReference type="ARBA" id="ARBA00023172"/>
    </source>
</evidence>
<dbReference type="Pfam" id="PF00872">
    <property type="entry name" value="Transposase_mut"/>
    <property type="match status" value="1"/>
</dbReference>
<proteinExistence type="predicted"/>
<evidence type="ECO:0000256" key="1">
    <source>
        <dbReference type="ARBA" id="ARBA00022578"/>
    </source>
</evidence>
<dbReference type="GO" id="GO:0004803">
    <property type="term" value="F:transposase activity"/>
    <property type="evidence" value="ECO:0007669"/>
    <property type="project" value="InterPro"/>
</dbReference>
<dbReference type="PANTHER" id="PTHR33217">
    <property type="entry name" value="TRANSPOSASE FOR INSERTION SEQUENCE ELEMENT IS1081"/>
    <property type="match status" value="1"/>
</dbReference>
<accession>X1FDG8</accession>
<keyword evidence="2" id="KW-0238">DNA-binding</keyword>
<dbReference type="GO" id="GO:0003677">
    <property type="term" value="F:DNA binding"/>
    <property type="evidence" value="ECO:0007669"/>
    <property type="project" value="UniProtKB-KW"/>
</dbReference>
<dbReference type="AlphaFoldDB" id="X1FDG8"/>
<feature type="non-terminal residue" evidence="4">
    <location>
        <position position="363"/>
    </location>
</feature>